<evidence type="ECO:0000256" key="1">
    <source>
        <dbReference type="ARBA" id="ARBA00004904"/>
    </source>
</evidence>
<keyword evidence="8" id="KW-0318">Glutathionylation</keyword>
<dbReference type="EC" id="4.1.99.12" evidence="3 12"/>
<dbReference type="EMBL" id="JADGJQ010000007">
    <property type="protein sequence ID" value="KAJ3183074.1"/>
    <property type="molecule type" value="Genomic_DNA"/>
</dbReference>
<dbReference type="FunFam" id="3.90.870.10:FF:000002">
    <property type="entry name" value="3,4-dihydroxy-2-butanone 4-phosphate synthase"/>
    <property type="match status" value="1"/>
</dbReference>
<comment type="cofactor">
    <cofactor evidence="12">
        <name>Mg(2+)</name>
        <dbReference type="ChEBI" id="CHEBI:18420"/>
    </cofactor>
    <cofactor evidence="12">
        <name>Mn(2+)</name>
        <dbReference type="ChEBI" id="CHEBI:29035"/>
    </cofactor>
    <text evidence="12">Binds 2 divalent metal cations per subunit. Magnesium or manganese.</text>
</comment>
<dbReference type="GO" id="GO:0009231">
    <property type="term" value="P:riboflavin biosynthetic process"/>
    <property type="evidence" value="ECO:0007669"/>
    <property type="project" value="UniProtKB-KW"/>
</dbReference>
<dbReference type="AlphaFoldDB" id="A0AAD5TQ18"/>
<dbReference type="GO" id="GO:0046872">
    <property type="term" value="F:metal ion binding"/>
    <property type="evidence" value="ECO:0007669"/>
    <property type="project" value="UniProtKB-KW"/>
</dbReference>
<evidence type="ECO:0000256" key="6">
    <source>
        <dbReference type="ARBA" id="ARBA00022723"/>
    </source>
</evidence>
<dbReference type="Proteomes" id="UP001212152">
    <property type="component" value="Unassembled WGS sequence"/>
</dbReference>
<evidence type="ECO:0000313" key="13">
    <source>
        <dbReference type="EMBL" id="KAJ3183074.1"/>
    </source>
</evidence>
<dbReference type="PANTHER" id="PTHR21327">
    <property type="entry name" value="GTP CYCLOHYDROLASE II-RELATED"/>
    <property type="match status" value="1"/>
</dbReference>
<dbReference type="HAMAP" id="MF_00180">
    <property type="entry name" value="RibB"/>
    <property type="match status" value="1"/>
</dbReference>
<protein>
    <recommendedName>
        <fullName evidence="4 12">3,4-dihydroxy-2-butanone 4-phosphate synthase</fullName>
        <shortName evidence="12">DHBP synthase</shortName>
        <ecNumber evidence="3 12">4.1.99.12</ecNumber>
    </recommendedName>
</protein>
<accession>A0AAD5TQ18</accession>
<evidence type="ECO:0000313" key="14">
    <source>
        <dbReference type="Proteomes" id="UP001212152"/>
    </source>
</evidence>
<dbReference type="GO" id="GO:0005829">
    <property type="term" value="C:cytosol"/>
    <property type="evidence" value="ECO:0007669"/>
    <property type="project" value="TreeGrafter"/>
</dbReference>
<evidence type="ECO:0000256" key="5">
    <source>
        <dbReference type="ARBA" id="ARBA00022619"/>
    </source>
</evidence>
<keyword evidence="14" id="KW-1185">Reference proteome</keyword>
<dbReference type="GO" id="GO:0008686">
    <property type="term" value="F:3,4-dihydroxy-2-butanone-4-phosphate synthase activity"/>
    <property type="evidence" value="ECO:0007669"/>
    <property type="project" value="UniProtKB-EC"/>
</dbReference>
<dbReference type="Gene3D" id="3.90.870.10">
    <property type="entry name" value="DHBP synthase"/>
    <property type="match status" value="1"/>
</dbReference>
<keyword evidence="7 12" id="KW-0460">Magnesium</keyword>
<dbReference type="PANTHER" id="PTHR21327:SF18">
    <property type="entry name" value="3,4-DIHYDROXY-2-BUTANONE 4-PHOSPHATE SYNTHASE"/>
    <property type="match status" value="1"/>
</dbReference>
<comment type="pathway">
    <text evidence="1 12">Cofactor biosynthesis; riboflavin biosynthesis; 2-hydroxy-3-oxobutyl phosphate from D-ribulose 5-phosphate: step 1/1.</text>
</comment>
<evidence type="ECO:0000256" key="4">
    <source>
        <dbReference type="ARBA" id="ARBA00018836"/>
    </source>
</evidence>
<keyword evidence="9 12" id="KW-0464">Manganese</keyword>
<sequence>MTAPQPIEFDSIPDAIAAFRAGEFLVVVDNEDRENEGDLIIAGSDLTPEKCAFLIRYTSGYICVTVEPQRLAALNLPLMVERNTDALRTAYTISVDYKHGTTTGISAADRSATIRALADYSKGPEDFNVPGHVLPLKPVPGGVLKRVGHTEAALDLAKLAGKSPVAALCEVVLDDGRMARRDDLKQFAKTWGLKMITIADLVRYRKENNLGEDW</sequence>
<evidence type="ECO:0000256" key="8">
    <source>
        <dbReference type="ARBA" id="ARBA00023206"/>
    </source>
</evidence>
<evidence type="ECO:0000256" key="10">
    <source>
        <dbReference type="ARBA" id="ARBA00023239"/>
    </source>
</evidence>
<dbReference type="InterPro" id="IPR000422">
    <property type="entry name" value="DHBP_synthase_RibB"/>
</dbReference>
<evidence type="ECO:0000256" key="11">
    <source>
        <dbReference type="ARBA" id="ARBA00060730"/>
    </source>
</evidence>
<dbReference type="InterPro" id="IPR017945">
    <property type="entry name" value="DHBP_synth_RibB-like_a/b_dom"/>
</dbReference>
<dbReference type="GO" id="GO:0005758">
    <property type="term" value="C:mitochondrial intermembrane space"/>
    <property type="evidence" value="ECO:0007669"/>
    <property type="project" value="TreeGrafter"/>
</dbReference>
<organism evidence="13 14">
    <name type="scientific">Geranomyces variabilis</name>
    <dbReference type="NCBI Taxonomy" id="109894"/>
    <lineage>
        <taxon>Eukaryota</taxon>
        <taxon>Fungi</taxon>
        <taxon>Fungi incertae sedis</taxon>
        <taxon>Chytridiomycota</taxon>
        <taxon>Chytridiomycota incertae sedis</taxon>
        <taxon>Chytridiomycetes</taxon>
        <taxon>Spizellomycetales</taxon>
        <taxon>Powellomycetaceae</taxon>
        <taxon>Geranomyces</taxon>
    </lineage>
</organism>
<comment type="subunit">
    <text evidence="2 12">Homodimer.</text>
</comment>
<proteinExistence type="inferred from homology"/>
<comment type="catalytic activity">
    <reaction evidence="12">
        <text>D-ribulose 5-phosphate = (2S)-2-hydroxy-3-oxobutyl phosphate + formate + H(+)</text>
        <dbReference type="Rhea" id="RHEA:18457"/>
        <dbReference type="ChEBI" id="CHEBI:15378"/>
        <dbReference type="ChEBI" id="CHEBI:15740"/>
        <dbReference type="ChEBI" id="CHEBI:58121"/>
        <dbReference type="ChEBI" id="CHEBI:58830"/>
        <dbReference type="EC" id="4.1.99.12"/>
    </reaction>
</comment>
<dbReference type="SUPFAM" id="SSF55821">
    <property type="entry name" value="YrdC/RibB"/>
    <property type="match status" value="1"/>
</dbReference>
<dbReference type="NCBIfam" id="TIGR00506">
    <property type="entry name" value="ribB"/>
    <property type="match status" value="1"/>
</dbReference>
<reference evidence="13" key="1">
    <citation type="submission" date="2020-05" db="EMBL/GenBank/DDBJ databases">
        <title>Phylogenomic resolution of chytrid fungi.</title>
        <authorList>
            <person name="Stajich J.E."/>
            <person name="Amses K."/>
            <person name="Simmons R."/>
            <person name="Seto K."/>
            <person name="Myers J."/>
            <person name="Bonds A."/>
            <person name="Quandt C.A."/>
            <person name="Barry K."/>
            <person name="Liu P."/>
            <person name="Grigoriev I."/>
            <person name="Longcore J.E."/>
            <person name="James T.Y."/>
        </authorList>
    </citation>
    <scope>NUCLEOTIDE SEQUENCE</scope>
    <source>
        <strain evidence="13">JEL0379</strain>
    </source>
</reference>
<keyword evidence="6 12" id="KW-0479">Metal-binding</keyword>
<dbReference type="Pfam" id="PF00926">
    <property type="entry name" value="DHBP_synthase"/>
    <property type="match status" value="1"/>
</dbReference>
<keyword evidence="5 12" id="KW-0686">Riboflavin biosynthesis</keyword>
<comment type="function">
    <text evidence="12">Catalyzes the conversion of D-ribulose 5-phosphate to formate and 3,4-dihydroxy-2-butanone 4-phosphate.</text>
</comment>
<gene>
    <name evidence="13" type="ORF">HDU87_007496</name>
</gene>
<evidence type="ECO:0000256" key="2">
    <source>
        <dbReference type="ARBA" id="ARBA00011738"/>
    </source>
</evidence>
<evidence type="ECO:0000256" key="9">
    <source>
        <dbReference type="ARBA" id="ARBA00023211"/>
    </source>
</evidence>
<evidence type="ECO:0000256" key="7">
    <source>
        <dbReference type="ARBA" id="ARBA00022842"/>
    </source>
</evidence>
<comment type="similarity">
    <text evidence="11 12">Belongs to the DHBP synthase family.</text>
</comment>
<evidence type="ECO:0000256" key="3">
    <source>
        <dbReference type="ARBA" id="ARBA00012153"/>
    </source>
</evidence>
<keyword evidence="10 12" id="KW-0456">Lyase</keyword>
<comment type="caution">
    <text evidence="13">The sequence shown here is derived from an EMBL/GenBank/DDBJ whole genome shotgun (WGS) entry which is preliminary data.</text>
</comment>
<name>A0AAD5TQ18_9FUNG</name>
<evidence type="ECO:0000256" key="12">
    <source>
        <dbReference type="RuleBase" id="RU003843"/>
    </source>
</evidence>